<feature type="transmembrane region" description="Helical" evidence="1">
    <location>
        <begin position="132"/>
        <end position="151"/>
    </location>
</feature>
<feature type="domain" description="DUF7598" evidence="2">
    <location>
        <begin position="13"/>
        <end position="150"/>
    </location>
</feature>
<evidence type="ECO:0000256" key="1">
    <source>
        <dbReference type="SAM" id="Phobius"/>
    </source>
</evidence>
<dbReference type="EMBL" id="CDHN01000004">
    <property type="protein sequence ID" value="CEJ92506.1"/>
    <property type="molecule type" value="Genomic_DNA"/>
</dbReference>
<dbReference type="STRING" id="1531966.A0A0A1T5Q0"/>
<feature type="transmembrane region" description="Helical" evidence="1">
    <location>
        <begin position="92"/>
        <end position="112"/>
    </location>
</feature>
<proteinExistence type="predicted"/>
<sequence>MGIFSKTALRGAGYWVLQALRVFTVISLLAAVASCWVLMIKVDKGRTFFVFECISLFFTSVIAIALIVSEFPMVSFIRNYFRQAWPVLSESYGVGWLGAAMVVIGCNVLGSLNEPGFDPENLGSNFTSLVQAGGILCLIFGALNVLASLIWRDGKEKITSRDIRADGSLAKQRDVLPSSYSASAASSVHREKQGFRQSVFSVFGKRPQNGGAAGKTTIPIISGPIYTHPNPECNNPPPNYALSSPNPTTVTSGSKESPVVRGVMRPPTAEHPMLSGGLAAPPAALKAQKTGTSSIYSTDGHYARRYSQVNYKYF</sequence>
<accession>A0A0A1T5Q0</accession>
<organism evidence="3 4">
    <name type="scientific">[Torrubiella] hemipterigena</name>
    <dbReference type="NCBI Taxonomy" id="1531966"/>
    <lineage>
        <taxon>Eukaryota</taxon>
        <taxon>Fungi</taxon>
        <taxon>Dikarya</taxon>
        <taxon>Ascomycota</taxon>
        <taxon>Pezizomycotina</taxon>
        <taxon>Sordariomycetes</taxon>
        <taxon>Hypocreomycetidae</taxon>
        <taxon>Hypocreales</taxon>
        <taxon>Clavicipitaceae</taxon>
        <taxon>Clavicipitaceae incertae sedis</taxon>
        <taxon>'Torrubiella' clade</taxon>
    </lineage>
</organism>
<dbReference type="HOGENOM" id="CLU_066685_0_0_1"/>
<keyword evidence="4" id="KW-1185">Reference proteome</keyword>
<evidence type="ECO:0000313" key="3">
    <source>
        <dbReference type="EMBL" id="CEJ92506.1"/>
    </source>
</evidence>
<dbReference type="AlphaFoldDB" id="A0A0A1T5Q0"/>
<keyword evidence="1" id="KW-1133">Transmembrane helix</keyword>
<name>A0A0A1T5Q0_9HYPO</name>
<evidence type="ECO:0000313" key="4">
    <source>
        <dbReference type="Proteomes" id="UP000039046"/>
    </source>
</evidence>
<keyword evidence="1" id="KW-0472">Membrane</keyword>
<dbReference type="OrthoDB" id="5327148at2759"/>
<feature type="transmembrane region" description="Helical" evidence="1">
    <location>
        <begin position="48"/>
        <end position="71"/>
    </location>
</feature>
<keyword evidence="1" id="KW-0812">Transmembrane</keyword>
<dbReference type="PROSITE" id="PS51257">
    <property type="entry name" value="PROKAR_LIPOPROTEIN"/>
    <property type="match status" value="1"/>
</dbReference>
<gene>
    <name evidence="3" type="ORF">VHEMI08156</name>
</gene>
<dbReference type="Proteomes" id="UP000039046">
    <property type="component" value="Unassembled WGS sequence"/>
</dbReference>
<evidence type="ECO:0000259" key="2">
    <source>
        <dbReference type="Pfam" id="PF24535"/>
    </source>
</evidence>
<dbReference type="InterPro" id="IPR056019">
    <property type="entry name" value="DUF7598"/>
</dbReference>
<protein>
    <recommendedName>
        <fullName evidence="2">DUF7598 domain-containing protein</fullName>
    </recommendedName>
</protein>
<dbReference type="Pfam" id="PF24535">
    <property type="entry name" value="DUF7598"/>
    <property type="match status" value="1"/>
</dbReference>
<feature type="transmembrane region" description="Helical" evidence="1">
    <location>
        <begin position="20"/>
        <end position="42"/>
    </location>
</feature>
<reference evidence="3 4" key="1">
    <citation type="journal article" date="2015" name="Genome Announc.">
        <title>Draft Genome Sequence and Gene Annotation of the Entomopathogenic Fungus Verticillium hemipterigenum.</title>
        <authorList>
            <person name="Horn F."/>
            <person name="Habel A."/>
            <person name="Scharf D.H."/>
            <person name="Dworschak J."/>
            <person name="Brakhage A.A."/>
            <person name="Guthke R."/>
            <person name="Hertweck C."/>
            <person name="Linde J."/>
        </authorList>
    </citation>
    <scope>NUCLEOTIDE SEQUENCE [LARGE SCALE GENOMIC DNA]</scope>
</reference>